<proteinExistence type="predicted"/>
<comment type="caution">
    <text evidence="1">The sequence shown here is derived from an EMBL/GenBank/DDBJ whole genome shotgun (WGS) entry which is preliminary data.</text>
</comment>
<dbReference type="AlphaFoldDB" id="A0A1R0H1A7"/>
<evidence type="ECO:0000313" key="1">
    <source>
        <dbReference type="EMBL" id="OLY82922.1"/>
    </source>
</evidence>
<name>A0A1R0H1A7_9FUNG</name>
<keyword evidence="2" id="KW-1185">Reference proteome</keyword>
<dbReference type="SUPFAM" id="SSF56672">
    <property type="entry name" value="DNA/RNA polymerases"/>
    <property type="match status" value="1"/>
</dbReference>
<accession>A0A1R0H1A7</accession>
<dbReference type="InterPro" id="IPR043128">
    <property type="entry name" value="Rev_trsase/Diguanyl_cyclase"/>
</dbReference>
<dbReference type="Proteomes" id="UP000187455">
    <property type="component" value="Unassembled WGS sequence"/>
</dbReference>
<protein>
    <submittedName>
        <fullName evidence="1">Uncharacterized protein</fullName>
    </submittedName>
</protein>
<dbReference type="OrthoDB" id="3018369at2759"/>
<dbReference type="InterPro" id="IPR043502">
    <property type="entry name" value="DNA/RNA_pol_sf"/>
</dbReference>
<gene>
    <name evidence="1" type="ORF">AYI68_g2949</name>
</gene>
<organism evidence="1 2">
    <name type="scientific">Smittium mucronatum</name>
    <dbReference type="NCBI Taxonomy" id="133383"/>
    <lineage>
        <taxon>Eukaryota</taxon>
        <taxon>Fungi</taxon>
        <taxon>Fungi incertae sedis</taxon>
        <taxon>Zoopagomycota</taxon>
        <taxon>Kickxellomycotina</taxon>
        <taxon>Harpellomycetes</taxon>
        <taxon>Harpellales</taxon>
        <taxon>Legeriomycetaceae</taxon>
        <taxon>Smittium</taxon>
    </lineage>
</organism>
<reference evidence="1 2" key="1">
    <citation type="journal article" date="2016" name="Mol. Biol. Evol.">
        <title>Genome-Wide Survey of Gut Fungi (Harpellales) Reveals the First Horizontally Transferred Ubiquitin Gene from a Mosquito Host.</title>
        <authorList>
            <person name="Wang Y."/>
            <person name="White M.M."/>
            <person name="Kvist S."/>
            <person name="Moncalvo J.M."/>
        </authorList>
    </citation>
    <scope>NUCLEOTIDE SEQUENCE [LARGE SCALE GENOMIC DNA]</scope>
    <source>
        <strain evidence="1 2">ALG-7-W6</strain>
    </source>
</reference>
<dbReference type="EMBL" id="LSSL01001176">
    <property type="protein sequence ID" value="OLY82922.1"/>
    <property type="molecule type" value="Genomic_DNA"/>
</dbReference>
<evidence type="ECO:0000313" key="2">
    <source>
        <dbReference type="Proteomes" id="UP000187455"/>
    </source>
</evidence>
<dbReference type="Gene3D" id="3.30.70.270">
    <property type="match status" value="1"/>
</dbReference>
<sequence length="121" mass="14360">MEAKDTTKNNELQSFLALAGYYRKFARLFFYRIPETEVSKKCRNWLWNLDFQEYYGRIKSSLFKDPLLAHSYCKMDSIVATEASINVLEIILSQNTENSEKKYTMQAELLNFTKETNKYQI</sequence>